<dbReference type="RefSeq" id="WP_231930488.1">
    <property type="nucleotide sequence ID" value="NZ_LT629749.1"/>
</dbReference>
<keyword evidence="11" id="KW-0961">Cell wall biogenesis/degradation</keyword>
<dbReference type="FunFam" id="1.10.3810.10:FF:000001">
    <property type="entry name" value="Penicillin-binding protein 1A"/>
    <property type="match status" value="1"/>
</dbReference>
<keyword evidence="7" id="KW-0378">Hydrolase</keyword>
<evidence type="ECO:0000256" key="13">
    <source>
        <dbReference type="ARBA" id="ARBA00049902"/>
    </source>
</evidence>
<keyword evidence="9" id="KW-0573">Peptidoglycan synthesis</keyword>
<dbReference type="Gene3D" id="3.40.710.10">
    <property type="entry name" value="DD-peptidase/beta-lactamase superfamily"/>
    <property type="match status" value="1"/>
</dbReference>
<dbReference type="GO" id="GO:0008955">
    <property type="term" value="F:peptidoglycan glycosyltransferase activity"/>
    <property type="evidence" value="ECO:0007669"/>
    <property type="project" value="UniProtKB-EC"/>
</dbReference>
<feature type="domain" description="Glycosyl transferase family 51" evidence="16">
    <location>
        <begin position="74"/>
        <end position="262"/>
    </location>
</feature>
<evidence type="ECO:0000313" key="17">
    <source>
        <dbReference type="EMBL" id="SDS64600.1"/>
    </source>
</evidence>
<keyword evidence="6" id="KW-0808">Transferase</keyword>
<comment type="catalytic activity">
    <reaction evidence="13">
        <text>[GlcNAc-(1-&gt;4)-Mur2Ac(oyl-L-Ala-gamma-D-Glu-L-Lys-D-Ala-D-Ala)](n)-di-trans,octa-cis-undecaprenyl diphosphate + beta-D-GlcNAc-(1-&gt;4)-Mur2Ac(oyl-L-Ala-gamma-D-Glu-L-Lys-D-Ala-D-Ala)-di-trans,octa-cis-undecaprenyl diphosphate = [GlcNAc-(1-&gt;4)-Mur2Ac(oyl-L-Ala-gamma-D-Glu-L-Lys-D-Ala-D-Ala)](n+1)-di-trans,octa-cis-undecaprenyl diphosphate + di-trans,octa-cis-undecaprenyl diphosphate + H(+)</text>
        <dbReference type="Rhea" id="RHEA:23708"/>
        <dbReference type="Rhea" id="RHEA-COMP:9602"/>
        <dbReference type="Rhea" id="RHEA-COMP:9603"/>
        <dbReference type="ChEBI" id="CHEBI:15378"/>
        <dbReference type="ChEBI" id="CHEBI:58405"/>
        <dbReference type="ChEBI" id="CHEBI:60033"/>
        <dbReference type="ChEBI" id="CHEBI:78435"/>
        <dbReference type="EC" id="2.4.99.28"/>
    </reaction>
</comment>
<dbReference type="PANTHER" id="PTHR32282">
    <property type="entry name" value="BINDING PROTEIN TRANSPEPTIDASE, PUTATIVE-RELATED"/>
    <property type="match status" value="1"/>
</dbReference>
<feature type="region of interest" description="Disordered" evidence="14">
    <location>
        <begin position="705"/>
        <end position="749"/>
    </location>
</feature>
<dbReference type="GO" id="GO:0009252">
    <property type="term" value="P:peptidoglycan biosynthetic process"/>
    <property type="evidence" value="ECO:0007669"/>
    <property type="project" value="UniProtKB-KW"/>
</dbReference>
<dbReference type="InterPro" id="IPR036950">
    <property type="entry name" value="PBP_transglycosylase"/>
</dbReference>
<keyword evidence="5" id="KW-0328">Glycosyltransferase</keyword>
<dbReference type="GO" id="GO:0006508">
    <property type="term" value="P:proteolysis"/>
    <property type="evidence" value="ECO:0007669"/>
    <property type="project" value="UniProtKB-KW"/>
</dbReference>
<dbReference type="Pfam" id="PF00905">
    <property type="entry name" value="Transpeptidase"/>
    <property type="match status" value="1"/>
</dbReference>
<evidence type="ECO:0000256" key="12">
    <source>
        <dbReference type="ARBA" id="ARBA00034000"/>
    </source>
</evidence>
<dbReference type="PANTHER" id="PTHR32282:SF33">
    <property type="entry name" value="PEPTIDOGLYCAN GLYCOSYLTRANSFERASE"/>
    <property type="match status" value="1"/>
</dbReference>
<dbReference type="SUPFAM" id="SSF56601">
    <property type="entry name" value="beta-lactamase/transpeptidase-like"/>
    <property type="match status" value="1"/>
</dbReference>
<gene>
    <name evidence="17" type="ORF">SAMN04488543_2115</name>
</gene>
<keyword evidence="8" id="KW-0133">Cell shape</keyword>
<dbReference type="InterPro" id="IPR050396">
    <property type="entry name" value="Glycosyltr_51/Transpeptidase"/>
</dbReference>
<dbReference type="AlphaFoldDB" id="A0A1H1TWH6"/>
<evidence type="ECO:0000256" key="7">
    <source>
        <dbReference type="ARBA" id="ARBA00022801"/>
    </source>
</evidence>
<dbReference type="Pfam" id="PF00912">
    <property type="entry name" value="Transgly"/>
    <property type="match status" value="1"/>
</dbReference>
<reference evidence="17 18" key="1">
    <citation type="submission" date="2016-10" db="EMBL/GenBank/DDBJ databases">
        <authorList>
            <person name="de Groot N.N."/>
        </authorList>
    </citation>
    <scope>NUCLEOTIDE SEQUENCE [LARGE SCALE GENOMIC DNA]</scope>
    <source>
        <strain evidence="17 18">DSM 21741</strain>
    </source>
</reference>
<dbReference type="STRING" id="546871.SAMN04488543_2115"/>
<evidence type="ECO:0000256" key="14">
    <source>
        <dbReference type="SAM" id="MobiDB-lite"/>
    </source>
</evidence>
<keyword evidence="3 17" id="KW-0121">Carboxypeptidase</keyword>
<evidence type="ECO:0000256" key="9">
    <source>
        <dbReference type="ARBA" id="ARBA00022984"/>
    </source>
</evidence>
<feature type="domain" description="Penicillin-binding protein transpeptidase" evidence="15">
    <location>
        <begin position="365"/>
        <end position="633"/>
    </location>
</feature>
<dbReference type="GO" id="GO:0071555">
    <property type="term" value="P:cell wall organization"/>
    <property type="evidence" value="ECO:0007669"/>
    <property type="project" value="UniProtKB-KW"/>
</dbReference>
<comment type="similarity">
    <text evidence="2">In the N-terminal section; belongs to the glycosyltransferase 51 family.</text>
</comment>
<evidence type="ECO:0000256" key="4">
    <source>
        <dbReference type="ARBA" id="ARBA00022670"/>
    </source>
</evidence>
<dbReference type="InterPro" id="IPR001264">
    <property type="entry name" value="Glyco_trans_51"/>
</dbReference>
<dbReference type="EMBL" id="LT629749">
    <property type="protein sequence ID" value="SDS64600.1"/>
    <property type="molecule type" value="Genomic_DNA"/>
</dbReference>
<comment type="similarity">
    <text evidence="1">In the C-terminal section; belongs to the transpeptidase family.</text>
</comment>
<keyword evidence="4" id="KW-0645">Protease</keyword>
<proteinExistence type="inferred from homology"/>
<keyword evidence="18" id="KW-1185">Reference proteome</keyword>
<evidence type="ECO:0000259" key="16">
    <source>
        <dbReference type="Pfam" id="PF00912"/>
    </source>
</evidence>
<evidence type="ECO:0000256" key="6">
    <source>
        <dbReference type="ARBA" id="ARBA00022679"/>
    </source>
</evidence>
<dbReference type="InterPro" id="IPR012338">
    <property type="entry name" value="Beta-lactam/transpept-like"/>
</dbReference>
<evidence type="ECO:0000259" key="15">
    <source>
        <dbReference type="Pfam" id="PF00905"/>
    </source>
</evidence>
<dbReference type="SUPFAM" id="SSF53955">
    <property type="entry name" value="Lysozyme-like"/>
    <property type="match status" value="1"/>
</dbReference>
<evidence type="ECO:0000256" key="10">
    <source>
        <dbReference type="ARBA" id="ARBA00023268"/>
    </source>
</evidence>
<dbReference type="GO" id="GO:0009002">
    <property type="term" value="F:serine-type D-Ala-D-Ala carboxypeptidase activity"/>
    <property type="evidence" value="ECO:0007669"/>
    <property type="project" value="UniProtKB-EC"/>
</dbReference>
<evidence type="ECO:0000313" key="18">
    <source>
        <dbReference type="Proteomes" id="UP000199092"/>
    </source>
</evidence>
<accession>A0A1H1TWH6</accession>
<dbReference type="GO" id="GO:0008658">
    <property type="term" value="F:penicillin binding"/>
    <property type="evidence" value="ECO:0007669"/>
    <property type="project" value="InterPro"/>
</dbReference>
<name>A0A1H1TWH6_9ACTN</name>
<dbReference type="GO" id="GO:0008360">
    <property type="term" value="P:regulation of cell shape"/>
    <property type="evidence" value="ECO:0007669"/>
    <property type="project" value="UniProtKB-KW"/>
</dbReference>
<dbReference type="GO" id="GO:0030288">
    <property type="term" value="C:outer membrane-bounded periplasmic space"/>
    <property type="evidence" value="ECO:0007669"/>
    <property type="project" value="TreeGrafter"/>
</dbReference>
<dbReference type="Proteomes" id="UP000199092">
    <property type="component" value="Chromosome I"/>
</dbReference>
<protein>
    <submittedName>
        <fullName evidence="17">Membrane carboxypeptidase (Penicillin-binding protein)</fullName>
    </submittedName>
</protein>
<evidence type="ECO:0000256" key="8">
    <source>
        <dbReference type="ARBA" id="ARBA00022960"/>
    </source>
</evidence>
<feature type="compositionally biased region" description="Gly residues" evidence="14">
    <location>
        <begin position="708"/>
        <end position="723"/>
    </location>
</feature>
<dbReference type="InterPro" id="IPR001460">
    <property type="entry name" value="PCN-bd_Tpept"/>
</dbReference>
<evidence type="ECO:0000256" key="3">
    <source>
        <dbReference type="ARBA" id="ARBA00022645"/>
    </source>
</evidence>
<evidence type="ECO:0000256" key="11">
    <source>
        <dbReference type="ARBA" id="ARBA00023316"/>
    </source>
</evidence>
<sequence>MPASSSRPRRRTTAALVFVAVSAVAGLLAAGLVLPAVAAATWATSAASDELATLPVAFDAPAQSQRSRVLDADGDVLATFYAENRVYVGLDQIAPVMREAIISIEDHRFYEHGPIDPIGTLRAFLRNQAADDVTQGGSSITQQYVKMVQVEEAAKAGDAQAVEDARAGTYSRKIKELRYAISVEQNLSKDEILERYLNIAYYGDGAYGVEAAAEHYFGTTAAELTLAQAALLAGLVQNPTAYNPVENEAAGLQRRDVVLARMAELGTVSQAQVAKAEKTGFDEDDVVTTPSGCTTSAFPFLCDYVLKTLLQTPSLGATPDEREQAVLRGGLTIRTALDPATQRTTQEAVSAVVGPTDPLISVMDMVEPGTGRVLAMAQSRPVMGADADAGETYWNYSVPPSLGGAQGFQAGSTFKAFTAAAALEDGLPLSTRYDARRTIDFSGASFASCEGTRRVGGEWEVSNSTGTNGVMDMRLAAQRSVNTYFVQLALDVGLCDVTRMAEKLGVQSSTPGAPVSSYDDKPSFTLGTVEVDPLSMATAYATFASGGVHCDPVVLDSVTDAAGAPLAVPDGNCTRVLSEGVADAMNSLLAGVMTQGTGARVATSDGRPQAGKTGTIDSNAATWFVGYTPEAAGAAMISVDNARAPFVAGEAGSRRSGLKDYVVPSTGDRLEGSGSGDAGVRIWKPAMEAYLGDVPATAFDAPPAALVDGGGTTRPGAGSGFGNRWGQQAPGAQVPSQQGPGQDQRGRGR</sequence>
<evidence type="ECO:0000256" key="2">
    <source>
        <dbReference type="ARBA" id="ARBA00007739"/>
    </source>
</evidence>
<dbReference type="Gene3D" id="1.10.3810.10">
    <property type="entry name" value="Biosynthetic peptidoglycan transglycosylase-like"/>
    <property type="match status" value="1"/>
</dbReference>
<organism evidence="17 18">
    <name type="scientific">Friedmanniella luteola</name>
    <dbReference type="NCBI Taxonomy" id="546871"/>
    <lineage>
        <taxon>Bacteria</taxon>
        <taxon>Bacillati</taxon>
        <taxon>Actinomycetota</taxon>
        <taxon>Actinomycetes</taxon>
        <taxon>Propionibacteriales</taxon>
        <taxon>Nocardioidaceae</taxon>
        <taxon>Friedmanniella</taxon>
    </lineage>
</organism>
<evidence type="ECO:0000256" key="1">
    <source>
        <dbReference type="ARBA" id="ARBA00007090"/>
    </source>
</evidence>
<dbReference type="InterPro" id="IPR023346">
    <property type="entry name" value="Lysozyme-like_dom_sf"/>
</dbReference>
<keyword evidence="10" id="KW-0511">Multifunctional enzyme</keyword>
<evidence type="ECO:0000256" key="5">
    <source>
        <dbReference type="ARBA" id="ARBA00022676"/>
    </source>
</evidence>
<comment type="catalytic activity">
    <reaction evidence="12">
        <text>Preferential cleavage: (Ac)2-L-Lys-D-Ala-|-D-Ala. Also transpeptidation of peptidyl-alanyl moieties that are N-acyl substituents of D-alanine.</text>
        <dbReference type="EC" id="3.4.16.4"/>
    </reaction>
</comment>